<dbReference type="AlphaFoldDB" id="A0A368YNE6"/>
<dbReference type="EMBL" id="QPJL01000014">
    <property type="protein sequence ID" value="RCW81715.1"/>
    <property type="molecule type" value="Genomic_DNA"/>
</dbReference>
<organism evidence="5 6">
    <name type="scientific">Paracoccus lutimaris</name>
    <dbReference type="NCBI Taxonomy" id="1490030"/>
    <lineage>
        <taxon>Bacteria</taxon>
        <taxon>Pseudomonadati</taxon>
        <taxon>Pseudomonadota</taxon>
        <taxon>Alphaproteobacteria</taxon>
        <taxon>Rhodobacterales</taxon>
        <taxon>Paracoccaceae</taxon>
        <taxon>Paracoccus</taxon>
    </lineage>
</organism>
<feature type="domain" description="ZinT" evidence="4">
    <location>
        <begin position="67"/>
        <end position="244"/>
    </location>
</feature>
<comment type="caution">
    <text evidence="5">The sequence shown here is derived from an EMBL/GenBank/DDBJ whole genome shotgun (WGS) entry which is preliminary data.</text>
</comment>
<proteinExistence type="predicted"/>
<keyword evidence="2" id="KW-0862">Zinc</keyword>
<dbReference type="GO" id="GO:0008270">
    <property type="term" value="F:zinc ion binding"/>
    <property type="evidence" value="ECO:0007669"/>
    <property type="project" value="InterPro"/>
</dbReference>
<accession>A0A368YNE6</accession>
<feature type="compositionally biased region" description="Basic and acidic residues" evidence="3">
    <location>
        <begin position="47"/>
        <end position="65"/>
    </location>
</feature>
<evidence type="ECO:0000313" key="5">
    <source>
        <dbReference type="EMBL" id="RCW81715.1"/>
    </source>
</evidence>
<dbReference type="InterPro" id="IPR015304">
    <property type="entry name" value="ZinT_dom"/>
</dbReference>
<evidence type="ECO:0000259" key="4">
    <source>
        <dbReference type="Pfam" id="PF09223"/>
    </source>
</evidence>
<evidence type="ECO:0000256" key="1">
    <source>
        <dbReference type="ARBA" id="ARBA00022729"/>
    </source>
</evidence>
<name>A0A368YNE6_9RHOB</name>
<dbReference type="InterPro" id="IPR012674">
    <property type="entry name" value="Calycin"/>
</dbReference>
<keyword evidence="1" id="KW-0732">Signal</keyword>
<dbReference type="Proteomes" id="UP000253345">
    <property type="component" value="Unassembled WGS sequence"/>
</dbReference>
<sequence length="244" mass="26939">MEKRMGQGPGLGLGLRFGPGLMALALGTALQITPAMAQAESAATAKDSAHGHDHAHDHAHDAKPAEEKTVYKGYFEDSQIQDRTLADWQGDWQSVYPYLTDGTLDPVMAHKAEKGDKTAQEYRDYYDIGYRTDVNRIVIKGEQVSFHRGEAVVSGEYANDGHETLTYKKGNRGVRYIFKKVSGDAGAPQFIQFSDHAIAPVKAGHYHLYWGEDRAALLNEITNWPTYYPAGLDGSQIVAEMLAH</sequence>
<feature type="region of interest" description="Disordered" evidence="3">
    <location>
        <begin position="41"/>
        <end position="65"/>
    </location>
</feature>
<evidence type="ECO:0000313" key="6">
    <source>
        <dbReference type="Proteomes" id="UP000253345"/>
    </source>
</evidence>
<gene>
    <name evidence="5" type="ORF">DFP89_11439</name>
</gene>
<evidence type="ECO:0000256" key="3">
    <source>
        <dbReference type="SAM" id="MobiDB-lite"/>
    </source>
</evidence>
<evidence type="ECO:0000256" key="2">
    <source>
        <dbReference type="ARBA" id="ARBA00022833"/>
    </source>
</evidence>
<dbReference type="SUPFAM" id="SSF50814">
    <property type="entry name" value="Lipocalins"/>
    <property type="match status" value="1"/>
</dbReference>
<dbReference type="Pfam" id="PF09223">
    <property type="entry name" value="ZinT"/>
    <property type="match status" value="1"/>
</dbReference>
<protein>
    <submittedName>
        <fullName evidence="5">Zinc transport system substrate-binding protein</fullName>
    </submittedName>
</protein>
<reference evidence="5 6" key="1">
    <citation type="submission" date="2018-07" db="EMBL/GenBank/DDBJ databases">
        <title>Genomic Encyclopedia of Type Strains, Phase III (KMG-III): the genomes of soil and plant-associated and newly described type strains.</title>
        <authorList>
            <person name="Whitman W."/>
        </authorList>
    </citation>
    <scope>NUCLEOTIDE SEQUENCE [LARGE SCALE GENOMIC DNA]</scope>
    <source>
        <strain evidence="5 6">CECT 8525</strain>
    </source>
</reference>
<dbReference type="Gene3D" id="2.40.128.20">
    <property type="match status" value="1"/>
</dbReference>
<keyword evidence="6" id="KW-1185">Reference proteome</keyword>